<protein>
    <submittedName>
        <fullName evidence="1">3-carboxy-cis,cis-muconate cycloisomerase</fullName>
    </submittedName>
</protein>
<dbReference type="EMBL" id="AOFD01000010">
    <property type="protein sequence ID" value="ELT45250.1"/>
    <property type="molecule type" value="Genomic_DNA"/>
</dbReference>
<dbReference type="Proteomes" id="UP000011189">
    <property type="component" value="Unassembled WGS sequence"/>
</dbReference>
<accession>L8TTW3</accession>
<keyword evidence="2" id="KW-1185">Reference proteome</keyword>
<evidence type="ECO:0000313" key="1">
    <source>
        <dbReference type="EMBL" id="ELT45250.1"/>
    </source>
</evidence>
<organism evidence="1 2">
    <name type="scientific">Arthrobacter nitrophenolicus</name>
    <dbReference type="NCBI Taxonomy" id="683150"/>
    <lineage>
        <taxon>Bacteria</taxon>
        <taxon>Bacillati</taxon>
        <taxon>Actinomycetota</taxon>
        <taxon>Actinomycetes</taxon>
        <taxon>Micrococcales</taxon>
        <taxon>Micrococcaceae</taxon>
        <taxon>Arthrobacter</taxon>
    </lineage>
</organism>
<reference evidence="2" key="1">
    <citation type="journal article" date="2013" name="Genome Announc.">
        <title>Draft Genome Sequence of the 2-Chloro-4-Nitrophenol-Degrading Bacterium Arthrobacter sp. Strain SJCon.</title>
        <authorList>
            <person name="Vikram S."/>
            <person name="Kumar S."/>
            <person name="Vaidya B."/>
            <person name="Pinnaka A.K."/>
            <person name="Raghava G.P."/>
        </authorList>
    </citation>
    <scope>NUCLEOTIDE SEQUENCE [LARGE SCALE GENOMIC DNA]</scope>
    <source>
        <strain evidence="2">SJCon</strain>
    </source>
</reference>
<sequence length="54" mass="5027">MTDAAAPNAAAGHGVDAGLLRPASASPMVAALTGDGAVLAAILAVEAGWAAALE</sequence>
<dbReference type="Gene3D" id="1.10.275.10">
    <property type="entry name" value="Fumarase/aspartase (N-terminal domain)"/>
    <property type="match status" value="1"/>
</dbReference>
<gene>
    <name evidence="1" type="ORF">G205_06028</name>
</gene>
<name>L8TTW3_9MICC</name>
<dbReference type="GO" id="GO:0016853">
    <property type="term" value="F:isomerase activity"/>
    <property type="evidence" value="ECO:0007669"/>
    <property type="project" value="UniProtKB-KW"/>
</dbReference>
<feature type="non-terminal residue" evidence="1">
    <location>
        <position position="54"/>
    </location>
</feature>
<proteinExistence type="predicted"/>
<dbReference type="AlphaFoldDB" id="L8TTW3"/>
<keyword evidence="1" id="KW-0413">Isomerase</keyword>
<comment type="caution">
    <text evidence="1">The sequence shown here is derived from an EMBL/GenBank/DDBJ whole genome shotgun (WGS) entry which is preliminary data.</text>
</comment>
<dbReference type="InterPro" id="IPR024083">
    <property type="entry name" value="Fumarase/histidase_N"/>
</dbReference>
<evidence type="ECO:0000313" key="2">
    <source>
        <dbReference type="Proteomes" id="UP000011189"/>
    </source>
</evidence>